<feature type="region of interest" description="Disordered" evidence="1">
    <location>
        <begin position="154"/>
        <end position="192"/>
    </location>
</feature>
<evidence type="ECO:0000256" key="1">
    <source>
        <dbReference type="SAM" id="MobiDB-lite"/>
    </source>
</evidence>
<feature type="transmembrane region" description="Helical" evidence="2">
    <location>
        <begin position="34"/>
        <end position="58"/>
    </location>
</feature>
<feature type="transmembrane region" description="Helical" evidence="2">
    <location>
        <begin position="70"/>
        <end position="90"/>
    </location>
</feature>
<keyword evidence="2" id="KW-1133">Transmembrane helix</keyword>
<keyword evidence="2" id="KW-0812">Transmembrane</keyword>
<feature type="compositionally biased region" description="Low complexity" evidence="1">
    <location>
        <begin position="154"/>
        <end position="170"/>
    </location>
</feature>
<dbReference type="AlphaFoldDB" id="A0A267G3K0"/>
<evidence type="ECO:0000313" key="3">
    <source>
        <dbReference type="EMBL" id="PAA79812.1"/>
    </source>
</evidence>
<name>A0A267G3K0_9PLAT</name>
<dbReference type="Proteomes" id="UP000215902">
    <property type="component" value="Unassembled WGS sequence"/>
</dbReference>
<accession>A0A267G3K0</accession>
<keyword evidence="2" id="KW-0472">Membrane</keyword>
<sequence length="192" mass="21540">GSEEQLCNLQGNNSQLLAMLSTTSGFTPEQVQRFRTMFCVLLVGVAILTLGVGILCFGRMYGFDSSRYDLFMVFGVIIVLIATVTITVPVCCQIRIYLEVRKDIKGDESDIRDYAPVATHQMGTGAYIYQQQQQQPQPPPMQHRSQLPFSSAAYMMSQQQQQQQQYPAMQRMDKAYSGSGSQASLNLQQKPF</sequence>
<feature type="compositionally biased region" description="Polar residues" evidence="1">
    <location>
        <begin position="178"/>
        <end position="192"/>
    </location>
</feature>
<feature type="non-terminal residue" evidence="3">
    <location>
        <position position="1"/>
    </location>
</feature>
<comment type="caution">
    <text evidence="3">The sequence shown here is derived from an EMBL/GenBank/DDBJ whole genome shotgun (WGS) entry which is preliminary data.</text>
</comment>
<protein>
    <submittedName>
        <fullName evidence="3">Uncharacterized protein</fullName>
    </submittedName>
</protein>
<evidence type="ECO:0000313" key="4">
    <source>
        <dbReference type="Proteomes" id="UP000215902"/>
    </source>
</evidence>
<reference evidence="3 4" key="1">
    <citation type="submission" date="2017-06" db="EMBL/GenBank/DDBJ databases">
        <title>A platform for efficient transgenesis in Macrostomum lignano, a flatworm model organism for stem cell research.</title>
        <authorList>
            <person name="Berezikov E."/>
        </authorList>
    </citation>
    <scope>NUCLEOTIDE SEQUENCE [LARGE SCALE GENOMIC DNA]</scope>
    <source>
        <strain evidence="3">DV1</strain>
        <tissue evidence="3">Whole organism</tissue>
    </source>
</reference>
<proteinExistence type="predicted"/>
<gene>
    <name evidence="3" type="ORF">BOX15_Mlig026301g2</name>
</gene>
<evidence type="ECO:0000256" key="2">
    <source>
        <dbReference type="SAM" id="Phobius"/>
    </source>
</evidence>
<dbReference type="EMBL" id="NIVC01000616">
    <property type="protein sequence ID" value="PAA79812.1"/>
    <property type="molecule type" value="Genomic_DNA"/>
</dbReference>
<keyword evidence="4" id="KW-1185">Reference proteome</keyword>
<organism evidence="3 4">
    <name type="scientific">Macrostomum lignano</name>
    <dbReference type="NCBI Taxonomy" id="282301"/>
    <lineage>
        <taxon>Eukaryota</taxon>
        <taxon>Metazoa</taxon>
        <taxon>Spiralia</taxon>
        <taxon>Lophotrochozoa</taxon>
        <taxon>Platyhelminthes</taxon>
        <taxon>Rhabditophora</taxon>
        <taxon>Macrostomorpha</taxon>
        <taxon>Macrostomida</taxon>
        <taxon>Macrostomidae</taxon>
        <taxon>Macrostomum</taxon>
    </lineage>
</organism>